<feature type="coiled-coil region" evidence="1">
    <location>
        <begin position="129"/>
        <end position="156"/>
    </location>
</feature>
<dbReference type="AlphaFoldDB" id="A0A3N2QDI8"/>
<evidence type="ECO:0000313" key="2">
    <source>
        <dbReference type="EMBL" id="ROT47834.1"/>
    </source>
</evidence>
<dbReference type="EMBL" id="RARA01000007">
    <property type="protein sequence ID" value="ROT47834.1"/>
    <property type="molecule type" value="Genomic_DNA"/>
</dbReference>
<sequence>MYYNLNQVLVVVFTLWLCLSCQTQKLSMQDTNIDLSNLNPMERSRVNKFQTELEITKEKFRVLTITIENTSSEIDVIKNDIKKFADNKNLEINDWNNFEGWDDFNAINTKYLVNNNMSKLLLTSMMYSHMLAENIKNKAKDRLDKANNALMMAINTDLDDNSIINGEKHLANFDQLDRQIEEYKVSIEYVIELIQHLIKSINEYDSSGAESTASSLLSPNDNWEKIDLRLKKTRKITDKILNQLKVDNIQQDIKKICNPKEECKEYNILTLMPKNMSFKIIYVADVLLNYVDTIKGLQEYLNELNMQVKNFSTSTEDVNQDKRNLYNANLKYLDSLIKEIGAIINLYREAYYRHLTFAYIFAKKLNNNWEKYMNTNEECNSDNLLILFNKFYEESQAADEKIKEASKKERQAYEKLTCFKVHYDTLQHMNNIEQYLSIANKNSSTAKAQYDEFTAKDPRPRFDAFTILLHNFSKTIRHLKSMTNSIYTIIAEISNTVFKLHNNDYEMLNNMLSNIEKEEKSFNKEYEELEQSICYIDRQKNLFSNCKNLQKVMEISGNIKELFNKITYGLNQLKQKIVPNDNDIDSLKVIKASKSLAIAISKFAEQNAECASYAAKFDFKESTGTICTCCVG</sequence>
<accession>A0A3N2QDI8</accession>
<gene>
    <name evidence="2" type="ORF">EDM02_00145</name>
</gene>
<keyword evidence="3" id="KW-1185">Reference proteome</keyword>
<feature type="coiled-coil region" evidence="1">
    <location>
        <begin position="498"/>
        <end position="532"/>
    </location>
</feature>
<dbReference type="Proteomes" id="UP000270927">
    <property type="component" value="Unassembled WGS sequence"/>
</dbReference>
<reference evidence="2 3" key="1">
    <citation type="submission" date="2018-09" db="EMBL/GenBank/DDBJ databases">
        <title>Comparative Genomics of Wolbachia-Cardinium Dual Endosymbiosis in a Plant-Parasitic Nematode.</title>
        <authorList>
            <person name="Brown A.M.V."/>
            <person name="Wasala S.K."/>
            <person name="Howe D.K."/>
            <person name="Peetz A.B."/>
            <person name="Zasada I.A."/>
            <person name="Denver D.R."/>
        </authorList>
    </citation>
    <scope>NUCLEOTIDE SEQUENCE [LARGE SCALE GENOMIC DNA]</scope>
    <source>
        <strain evidence="2 3">Pp_1</strain>
    </source>
</reference>
<evidence type="ECO:0000313" key="3">
    <source>
        <dbReference type="Proteomes" id="UP000270927"/>
    </source>
</evidence>
<evidence type="ECO:0000256" key="1">
    <source>
        <dbReference type="SAM" id="Coils"/>
    </source>
</evidence>
<protein>
    <submittedName>
        <fullName evidence="2">Uncharacterized protein</fullName>
    </submittedName>
</protein>
<proteinExistence type="predicted"/>
<keyword evidence="1" id="KW-0175">Coiled coil</keyword>
<organism evidence="2 3">
    <name type="scientific">Candidatus Cardinium hertigii</name>
    <dbReference type="NCBI Taxonomy" id="247481"/>
    <lineage>
        <taxon>Bacteria</taxon>
        <taxon>Pseudomonadati</taxon>
        <taxon>Bacteroidota</taxon>
        <taxon>Cytophagia</taxon>
        <taxon>Cytophagales</taxon>
        <taxon>Amoebophilaceae</taxon>
        <taxon>Candidatus Cardinium</taxon>
    </lineage>
</organism>
<comment type="caution">
    <text evidence="2">The sequence shown here is derived from an EMBL/GenBank/DDBJ whole genome shotgun (WGS) entry which is preliminary data.</text>
</comment>
<name>A0A3N2QDI8_9BACT</name>